<dbReference type="Gene3D" id="3.30.300.20">
    <property type="match status" value="1"/>
</dbReference>
<dbReference type="InterPro" id="IPR023799">
    <property type="entry name" value="RbfA_dom_sf"/>
</dbReference>
<dbReference type="EMBL" id="RCHT01000031">
    <property type="protein sequence ID" value="RLL08663.1"/>
    <property type="molecule type" value="Genomic_DNA"/>
</dbReference>
<dbReference type="GO" id="GO:0030490">
    <property type="term" value="P:maturation of SSU-rRNA"/>
    <property type="evidence" value="ECO:0007669"/>
    <property type="project" value="UniProtKB-UniRule"/>
</dbReference>
<dbReference type="RefSeq" id="WP_101552738.1">
    <property type="nucleotide sequence ID" value="NZ_DBFBJK010000456.1"/>
</dbReference>
<reference evidence="3 4" key="1">
    <citation type="submission" date="2018-10" db="EMBL/GenBank/DDBJ databases">
        <title>Anaerotruncus faecis sp. nov., isolated from human feces.</title>
        <authorList>
            <person name="Wang Y.-J."/>
        </authorList>
    </citation>
    <scope>NUCLEOTIDE SEQUENCE [LARGE SCALE GENOMIC DNA]</scope>
    <source>
        <strain evidence="3 4">22A2-44</strain>
    </source>
</reference>
<keyword evidence="1 2" id="KW-0690">Ribosome biogenesis</keyword>
<dbReference type="GO" id="GO:0005829">
    <property type="term" value="C:cytosol"/>
    <property type="evidence" value="ECO:0007669"/>
    <property type="project" value="TreeGrafter"/>
</dbReference>
<protein>
    <recommendedName>
        <fullName evidence="2">Ribosome-binding factor A</fullName>
    </recommendedName>
</protein>
<dbReference type="HAMAP" id="MF_00003">
    <property type="entry name" value="RbfA"/>
    <property type="match status" value="1"/>
</dbReference>
<dbReference type="SUPFAM" id="SSF89919">
    <property type="entry name" value="Ribosome-binding factor A, RbfA"/>
    <property type="match status" value="1"/>
</dbReference>
<organism evidence="3 4">
    <name type="scientific">Anaerotruncus massiliensis</name>
    <name type="common">ex Liu et al. 2021</name>
    <dbReference type="NCBI Taxonomy" id="2321404"/>
    <lineage>
        <taxon>Bacteria</taxon>
        <taxon>Bacillati</taxon>
        <taxon>Bacillota</taxon>
        <taxon>Clostridia</taxon>
        <taxon>Eubacteriales</taxon>
        <taxon>Oscillospiraceae</taxon>
        <taxon>Anaerotruncus</taxon>
    </lineage>
</organism>
<dbReference type="InterPro" id="IPR000238">
    <property type="entry name" value="RbfA"/>
</dbReference>
<evidence type="ECO:0000313" key="4">
    <source>
        <dbReference type="Proteomes" id="UP000276301"/>
    </source>
</evidence>
<sequence>MGSYRASRTEEDVKRELSDIMRSLKDPRITGLLSIVKLDLAKDLSSCKVYISSMDGLEAAKSAVKGLTSAAGFIKHELNSRLKLRRLPEFSFVADDSIAHSADIARMLNDLQK</sequence>
<dbReference type="InterPro" id="IPR015946">
    <property type="entry name" value="KH_dom-like_a/b"/>
</dbReference>
<keyword evidence="2" id="KW-0963">Cytoplasm</keyword>
<name>A0A498CWF8_9FIRM</name>
<evidence type="ECO:0000256" key="2">
    <source>
        <dbReference type="HAMAP-Rule" id="MF_00003"/>
    </source>
</evidence>
<comment type="subcellular location">
    <subcellularLocation>
        <location evidence="2">Cytoplasm</location>
    </subcellularLocation>
</comment>
<dbReference type="NCBIfam" id="TIGR00082">
    <property type="entry name" value="rbfA"/>
    <property type="match status" value="1"/>
</dbReference>
<evidence type="ECO:0000256" key="1">
    <source>
        <dbReference type="ARBA" id="ARBA00022517"/>
    </source>
</evidence>
<dbReference type="Pfam" id="PF02033">
    <property type="entry name" value="RBFA"/>
    <property type="match status" value="1"/>
</dbReference>
<dbReference type="GO" id="GO:0043024">
    <property type="term" value="F:ribosomal small subunit binding"/>
    <property type="evidence" value="ECO:0007669"/>
    <property type="project" value="TreeGrafter"/>
</dbReference>
<proteinExistence type="inferred from homology"/>
<comment type="similarity">
    <text evidence="2">Belongs to the RbfA family.</text>
</comment>
<dbReference type="AlphaFoldDB" id="A0A498CWF8"/>
<comment type="caution">
    <text evidence="3">The sequence shown here is derived from an EMBL/GenBank/DDBJ whole genome shotgun (WGS) entry which is preliminary data.</text>
</comment>
<dbReference type="Proteomes" id="UP000276301">
    <property type="component" value="Unassembled WGS sequence"/>
</dbReference>
<comment type="subunit">
    <text evidence="2">Monomer. Binds 30S ribosomal subunits, but not 50S ribosomal subunits or 70S ribosomes.</text>
</comment>
<keyword evidence="4" id="KW-1185">Reference proteome</keyword>
<dbReference type="PANTHER" id="PTHR33515">
    <property type="entry name" value="RIBOSOME-BINDING FACTOR A, CHLOROPLASTIC-RELATED"/>
    <property type="match status" value="1"/>
</dbReference>
<accession>A0A498CWF8</accession>
<gene>
    <name evidence="2 3" type="primary">rbfA</name>
    <name evidence="3" type="ORF">D4A47_11825</name>
</gene>
<comment type="function">
    <text evidence="2">One of several proteins that assist in the late maturation steps of the functional core of the 30S ribosomal subunit. Associates with free 30S ribosomal subunits (but not with 30S subunits that are part of 70S ribosomes or polysomes). Required for efficient processing of 16S rRNA. May interact with the 5'-terminal helix region of 16S rRNA.</text>
</comment>
<evidence type="ECO:0000313" key="3">
    <source>
        <dbReference type="EMBL" id="RLL08663.1"/>
    </source>
</evidence>
<dbReference type="PANTHER" id="PTHR33515:SF1">
    <property type="entry name" value="RIBOSOME-BINDING FACTOR A, CHLOROPLASTIC-RELATED"/>
    <property type="match status" value="1"/>
</dbReference>